<protein>
    <submittedName>
        <fullName evidence="3">NAD(P)-dependent dehydrogenase, short-chain alcohol dehydrogenase family</fullName>
    </submittedName>
</protein>
<dbReference type="GO" id="GO:0016491">
    <property type="term" value="F:oxidoreductase activity"/>
    <property type="evidence" value="ECO:0007669"/>
    <property type="project" value="UniProtKB-KW"/>
</dbReference>
<dbReference type="SUPFAM" id="SSF51735">
    <property type="entry name" value="NAD(P)-binding Rossmann-fold domains"/>
    <property type="match status" value="1"/>
</dbReference>
<evidence type="ECO:0000256" key="2">
    <source>
        <dbReference type="ARBA" id="ARBA00023002"/>
    </source>
</evidence>
<dbReference type="InterPro" id="IPR036291">
    <property type="entry name" value="NAD(P)-bd_dom_sf"/>
</dbReference>
<dbReference type="InterPro" id="IPR002347">
    <property type="entry name" value="SDR_fam"/>
</dbReference>
<evidence type="ECO:0000313" key="3">
    <source>
        <dbReference type="EMBL" id="SFW67130.1"/>
    </source>
</evidence>
<name>A0A1K1R4H6_9PSEU</name>
<accession>A0A1K1R4H6</accession>
<dbReference type="PRINTS" id="PR00081">
    <property type="entry name" value="GDHRDH"/>
</dbReference>
<reference evidence="4" key="1">
    <citation type="submission" date="2016-11" db="EMBL/GenBank/DDBJ databases">
        <authorList>
            <person name="Varghese N."/>
            <person name="Submissions S."/>
        </authorList>
    </citation>
    <scope>NUCLEOTIDE SEQUENCE [LARGE SCALE GENOMIC DNA]</scope>
    <source>
        <strain evidence="4">DSM 44671</strain>
    </source>
</reference>
<dbReference type="InterPro" id="IPR020904">
    <property type="entry name" value="Sc_DH/Rdtase_CS"/>
</dbReference>
<dbReference type="PROSITE" id="PS00061">
    <property type="entry name" value="ADH_SHORT"/>
    <property type="match status" value="1"/>
</dbReference>
<keyword evidence="4" id="KW-1185">Reference proteome</keyword>
<dbReference type="STRING" id="546364.SAMN04489730_2690"/>
<gene>
    <name evidence="3" type="ORF">SAMN04489730_2690</name>
</gene>
<sequence>MRERVRDMGRLAGKVAVVFGGARGIGLATVKEFIAEGATVFASDIREPAEEIPGYRHELVDATDEDAVAAFVDGVVAEAGRIDVLFNNVGTHLGKPLVDTTLAEFDQIFALNVRAAFLGTRAVLPHMIARNSGSIITTSSNGGVMGRPGDPVYNATKHALVGLTKSIAVAHAHQGIRANTVNPGAIDTDMLRATLNSPEEFETKQHQLVASTPAARVGEAWEVAKAVVFLASDESRFVNGVALPIDGAKAAGAMPGNRYSLDFELGVR</sequence>
<evidence type="ECO:0000256" key="1">
    <source>
        <dbReference type="ARBA" id="ARBA00006484"/>
    </source>
</evidence>
<evidence type="ECO:0000313" key="4">
    <source>
        <dbReference type="Proteomes" id="UP000182740"/>
    </source>
</evidence>
<dbReference type="EMBL" id="FPJG01000006">
    <property type="protein sequence ID" value="SFW67130.1"/>
    <property type="molecule type" value="Genomic_DNA"/>
</dbReference>
<keyword evidence="2" id="KW-0560">Oxidoreductase</keyword>
<proteinExistence type="inferred from homology"/>
<dbReference type="AlphaFoldDB" id="A0A1K1R4H6"/>
<dbReference type="Proteomes" id="UP000182740">
    <property type="component" value="Unassembled WGS sequence"/>
</dbReference>
<dbReference type="PRINTS" id="PR00080">
    <property type="entry name" value="SDRFAMILY"/>
</dbReference>
<dbReference type="Pfam" id="PF13561">
    <property type="entry name" value="adh_short_C2"/>
    <property type="match status" value="1"/>
</dbReference>
<dbReference type="InterPro" id="IPR051122">
    <property type="entry name" value="SDR_DHRS6-like"/>
</dbReference>
<dbReference type="CDD" id="cd05233">
    <property type="entry name" value="SDR_c"/>
    <property type="match status" value="1"/>
</dbReference>
<dbReference type="PANTHER" id="PTHR43477">
    <property type="entry name" value="DIHYDROANTICAPSIN 7-DEHYDROGENASE"/>
    <property type="match status" value="1"/>
</dbReference>
<dbReference type="FunFam" id="3.40.50.720:FF:000084">
    <property type="entry name" value="Short-chain dehydrogenase reductase"/>
    <property type="match status" value="1"/>
</dbReference>
<comment type="similarity">
    <text evidence="1">Belongs to the short-chain dehydrogenases/reductases (SDR) family.</text>
</comment>
<dbReference type="Gene3D" id="3.40.50.720">
    <property type="entry name" value="NAD(P)-binding Rossmann-like Domain"/>
    <property type="match status" value="1"/>
</dbReference>
<organism evidence="3 4">
    <name type="scientific">Amycolatopsis australiensis</name>
    <dbReference type="NCBI Taxonomy" id="546364"/>
    <lineage>
        <taxon>Bacteria</taxon>
        <taxon>Bacillati</taxon>
        <taxon>Actinomycetota</taxon>
        <taxon>Actinomycetes</taxon>
        <taxon>Pseudonocardiales</taxon>
        <taxon>Pseudonocardiaceae</taxon>
        <taxon>Amycolatopsis</taxon>
    </lineage>
</organism>
<dbReference type="PANTHER" id="PTHR43477:SF1">
    <property type="entry name" value="DIHYDROANTICAPSIN 7-DEHYDROGENASE"/>
    <property type="match status" value="1"/>
</dbReference>